<evidence type="ECO:0000313" key="4">
    <source>
        <dbReference type="Proteomes" id="UP000225548"/>
    </source>
</evidence>
<dbReference type="OrthoDB" id="5244690at2"/>
<dbReference type="GO" id="GO:0008932">
    <property type="term" value="F:lytic endotransglycosylase activity"/>
    <property type="evidence" value="ECO:0007669"/>
    <property type="project" value="TreeGrafter"/>
</dbReference>
<accession>A0A2A9E2P8</accession>
<reference evidence="3 4" key="1">
    <citation type="submission" date="2017-10" db="EMBL/GenBank/DDBJ databases">
        <title>Sequencing the genomes of 1000 actinobacteria strains.</title>
        <authorList>
            <person name="Klenk H.-P."/>
        </authorList>
    </citation>
    <scope>NUCLEOTIDE SEQUENCE [LARGE SCALE GENOMIC DNA]</scope>
    <source>
        <strain evidence="3 4">DSM 18966</strain>
    </source>
</reference>
<dbReference type="Pfam" id="PF01476">
    <property type="entry name" value="LysM"/>
    <property type="match status" value="2"/>
</dbReference>
<evidence type="ECO:0000256" key="1">
    <source>
        <dbReference type="SAM" id="MobiDB-lite"/>
    </source>
</evidence>
<proteinExistence type="predicted"/>
<dbReference type="Gene3D" id="1.10.530.10">
    <property type="match status" value="1"/>
</dbReference>
<organism evidence="3 4">
    <name type="scientific">Sanguibacter antarcticus</name>
    <dbReference type="NCBI Taxonomy" id="372484"/>
    <lineage>
        <taxon>Bacteria</taxon>
        <taxon>Bacillati</taxon>
        <taxon>Actinomycetota</taxon>
        <taxon>Actinomycetes</taxon>
        <taxon>Micrococcales</taxon>
        <taxon>Sanguibacteraceae</taxon>
        <taxon>Sanguibacter</taxon>
    </lineage>
</organism>
<evidence type="ECO:0000259" key="2">
    <source>
        <dbReference type="PROSITE" id="PS51782"/>
    </source>
</evidence>
<feature type="compositionally biased region" description="Polar residues" evidence="1">
    <location>
        <begin position="1"/>
        <end position="10"/>
    </location>
</feature>
<dbReference type="SMART" id="SM00257">
    <property type="entry name" value="LysM"/>
    <property type="match status" value="2"/>
</dbReference>
<dbReference type="InterPro" id="IPR008258">
    <property type="entry name" value="Transglycosylase_SLT_dom_1"/>
</dbReference>
<dbReference type="Pfam" id="PF01464">
    <property type="entry name" value="SLT"/>
    <property type="match status" value="1"/>
</dbReference>
<dbReference type="InterPro" id="IPR023346">
    <property type="entry name" value="Lysozyme-like_dom_sf"/>
</dbReference>
<protein>
    <submittedName>
        <fullName evidence="3">Soluble lytic murein transglycosylase-like protein</fullName>
    </submittedName>
</protein>
<dbReference type="CDD" id="cd00118">
    <property type="entry name" value="LysM"/>
    <property type="match status" value="2"/>
</dbReference>
<dbReference type="RefSeq" id="WP_098454224.1">
    <property type="nucleotide sequence ID" value="NZ_PDJG01000001.1"/>
</dbReference>
<dbReference type="EMBL" id="PDJG01000001">
    <property type="protein sequence ID" value="PFG32926.1"/>
    <property type="molecule type" value="Genomic_DNA"/>
</dbReference>
<dbReference type="Proteomes" id="UP000225548">
    <property type="component" value="Unassembled WGS sequence"/>
</dbReference>
<name>A0A2A9E2P8_9MICO</name>
<keyword evidence="4" id="KW-1185">Reference proteome</keyword>
<comment type="caution">
    <text evidence="3">The sequence shown here is derived from an EMBL/GenBank/DDBJ whole genome shotgun (WGS) entry which is preliminary data.</text>
</comment>
<feature type="region of interest" description="Disordered" evidence="1">
    <location>
        <begin position="1"/>
        <end position="29"/>
    </location>
</feature>
<sequence>MTAPLRTTTVVDPPAVRPAPERSTSSRSLSRTLGMHAVRYGTTGLALAAASIAASASSAAADETYEVERGDTVSHIALRTGTPATSIRAANGLDAQYRIREGQRLVIPSASPSAPAPSAVPAQALTAAGHRVVAGDTVSALAVRFAVTEESIVAANGLDASATIRIGQELSIPARSTPAGAAPAAPAQQLVADTFAGRTYAEDVVSAANANKATLLSVAVPSKDEVRRLVREAAVAHGVDPRLAQAVALQESGFDQRAVSPANAIGAMQVIPSSGDWASGLVGRDLNLLDAHDNVTAGVAILARLIETSPSLDTAIAGYYQGQTSVRKYGMYDDTRRYVANVQTLASRQP</sequence>
<dbReference type="InterPro" id="IPR018392">
    <property type="entry name" value="LysM"/>
</dbReference>
<dbReference type="SUPFAM" id="SSF53955">
    <property type="entry name" value="Lysozyme-like"/>
    <property type="match status" value="1"/>
</dbReference>
<dbReference type="SUPFAM" id="SSF54106">
    <property type="entry name" value="LysM domain"/>
    <property type="match status" value="2"/>
</dbReference>
<feature type="domain" description="LysM" evidence="2">
    <location>
        <begin position="128"/>
        <end position="172"/>
    </location>
</feature>
<dbReference type="PROSITE" id="PS51782">
    <property type="entry name" value="LYSM"/>
    <property type="match status" value="2"/>
</dbReference>
<dbReference type="PANTHER" id="PTHR33734">
    <property type="entry name" value="LYSM DOMAIN-CONTAINING GPI-ANCHORED PROTEIN 2"/>
    <property type="match status" value="1"/>
</dbReference>
<evidence type="ECO:0000313" key="3">
    <source>
        <dbReference type="EMBL" id="PFG32926.1"/>
    </source>
</evidence>
<dbReference type="Gene3D" id="3.10.350.10">
    <property type="entry name" value="LysM domain"/>
    <property type="match status" value="2"/>
</dbReference>
<gene>
    <name evidence="3" type="ORF">ATL42_0778</name>
</gene>
<dbReference type="AlphaFoldDB" id="A0A2A9E2P8"/>
<dbReference type="InterPro" id="IPR036779">
    <property type="entry name" value="LysM_dom_sf"/>
</dbReference>
<feature type="domain" description="LysM" evidence="2">
    <location>
        <begin position="63"/>
        <end position="107"/>
    </location>
</feature>
<dbReference type="PANTHER" id="PTHR33734:SF22">
    <property type="entry name" value="MEMBRANE-BOUND LYTIC MUREIN TRANSGLYCOSYLASE D"/>
    <property type="match status" value="1"/>
</dbReference>